<evidence type="ECO:0000313" key="8">
    <source>
        <dbReference type="EMBL" id="CAG5156806.1"/>
    </source>
</evidence>
<dbReference type="PROSITE" id="PS50850">
    <property type="entry name" value="MFS"/>
    <property type="match status" value="1"/>
</dbReference>
<feature type="region of interest" description="Disordered" evidence="5">
    <location>
        <begin position="1"/>
        <end position="74"/>
    </location>
</feature>
<dbReference type="InterPro" id="IPR011701">
    <property type="entry name" value="MFS"/>
</dbReference>
<evidence type="ECO:0000256" key="5">
    <source>
        <dbReference type="SAM" id="MobiDB-lite"/>
    </source>
</evidence>
<comment type="caution">
    <text evidence="8">The sequence shown here is derived from an EMBL/GenBank/DDBJ whole genome shotgun (WGS) entry which is preliminary data.</text>
</comment>
<evidence type="ECO:0000313" key="9">
    <source>
        <dbReference type="Proteomes" id="UP000676310"/>
    </source>
</evidence>
<dbReference type="SUPFAM" id="SSF103473">
    <property type="entry name" value="MFS general substrate transporter"/>
    <property type="match status" value="1"/>
</dbReference>
<feature type="transmembrane region" description="Helical" evidence="6">
    <location>
        <begin position="358"/>
        <end position="379"/>
    </location>
</feature>
<evidence type="ECO:0000259" key="7">
    <source>
        <dbReference type="PROSITE" id="PS50850"/>
    </source>
</evidence>
<name>A0A8J2HYC5_9PLEO</name>
<keyword evidence="2 6" id="KW-0812">Transmembrane</keyword>
<evidence type="ECO:0000256" key="3">
    <source>
        <dbReference type="ARBA" id="ARBA00022989"/>
    </source>
</evidence>
<dbReference type="Pfam" id="PF07690">
    <property type="entry name" value="MFS_1"/>
    <property type="match status" value="1"/>
</dbReference>
<evidence type="ECO:0000256" key="2">
    <source>
        <dbReference type="ARBA" id="ARBA00022692"/>
    </source>
</evidence>
<feature type="transmembrane region" description="Helical" evidence="6">
    <location>
        <begin position="191"/>
        <end position="209"/>
    </location>
</feature>
<dbReference type="PANTHER" id="PTHR23501">
    <property type="entry name" value="MAJOR FACILITATOR SUPERFAMILY"/>
    <property type="match status" value="1"/>
</dbReference>
<gene>
    <name evidence="8" type="ORF">ALTATR162_LOCUS4599</name>
</gene>
<dbReference type="EMBL" id="CAJRGZ010000017">
    <property type="protein sequence ID" value="CAG5156806.1"/>
    <property type="molecule type" value="Genomic_DNA"/>
</dbReference>
<evidence type="ECO:0000256" key="4">
    <source>
        <dbReference type="ARBA" id="ARBA00023136"/>
    </source>
</evidence>
<dbReference type="InterPro" id="IPR020846">
    <property type="entry name" value="MFS_dom"/>
</dbReference>
<dbReference type="AlphaFoldDB" id="A0A8J2HYC5"/>
<feature type="region of interest" description="Disordered" evidence="5">
    <location>
        <begin position="559"/>
        <end position="602"/>
    </location>
</feature>
<organism evidence="8 9">
    <name type="scientific">Alternaria atra</name>
    <dbReference type="NCBI Taxonomy" id="119953"/>
    <lineage>
        <taxon>Eukaryota</taxon>
        <taxon>Fungi</taxon>
        <taxon>Dikarya</taxon>
        <taxon>Ascomycota</taxon>
        <taxon>Pezizomycotina</taxon>
        <taxon>Dothideomycetes</taxon>
        <taxon>Pleosporomycetidae</taxon>
        <taxon>Pleosporales</taxon>
        <taxon>Pleosporineae</taxon>
        <taxon>Pleosporaceae</taxon>
        <taxon>Alternaria</taxon>
        <taxon>Alternaria sect. Ulocladioides</taxon>
    </lineage>
</organism>
<feature type="transmembrane region" description="Helical" evidence="6">
    <location>
        <begin position="158"/>
        <end position="179"/>
    </location>
</feature>
<feature type="transmembrane region" description="Helical" evidence="6">
    <location>
        <begin position="133"/>
        <end position="152"/>
    </location>
</feature>
<dbReference type="GeneID" id="67016283"/>
<feature type="transmembrane region" description="Helical" evidence="6">
    <location>
        <begin position="418"/>
        <end position="440"/>
    </location>
</feature>
<dbReference type="OrthoDB" id="6770063at2759"/>
<feature type="transmembrane region" description="Helical" evidence="6">
    <location>
        <begin position="461"/>
        <end position="482"/>
    </location>
</feature>
<evidence type="ECO:0000256" key="1">
    <source>
        <dbReference type="ARBA" id="ARBA00004141"/>
    </source>
</evidence>
<dbReference type="Gene3D" id="1.20.1250.20">
    <property type="entry name" value="MFS general substrate transporter like domains"/>
    <property type="match status" value="2"/>
</dbReference>
<evidence type="ECO:0000256" key="6">
    <source>
        <dbReference type="SAM" id="Phobius"/>
    </source>
</evidence>
<dbReference type="GO" id="GO:0022857">
    <property type="term" value="F:transmembrane transporter activity"/>
    <property type="evidence" value="ECO:0007669"/>
    <property type="project" value="InterPro"/>
</dbReference>
<feature type="transmembrane region" description="Helical" evidence="6">
    <location>
        <begin position="528"/>
        <end position="549"/>
    </location>
</feature>
<feature type="transmembrane region" description="Helical" evidence="6">
    <location>
        <begin position="221"/>
        <end position="241"/>
    </location>
</feature>
<dbReference type="RefSeq" id="XP_043168149.1">
    <property type="nucleotide sequence ID" value="XM_043312214.1"/>
</dbReference>
<dbReference type="GO" id="GO:0005886">
    <property type="term" value="C:plasma membrane"/>
    <property type="evidence" value="ECO:0007669"/>
    <property type="project" value="TreeGrafter"/>
</dbReference>
<keyword evidence="9" id="KW-1185">Reference proteome</keyword>
<dbReference type="Proteomes" id="UP000676310">
    <property type="component" value="Unassembled WGS sequence"/>
</dbReference>
<feature type="transmembrane region" description="Helical" evidence="6">
    <location>
        <begin position="328"/>
        <end position="352"/>
    </location>
</feature>
<feature type="domain" description="Major facilitator superfamily (MFS) profile" evidence="7">
    <location>
        <begin position="66"/>
        <end position="554"/>
    </location>
</feature>
<feature type="transmembrane region" description="Helical" evidence="6">
    <location>
        <begin position="289"/>
        <end position="307"/>
    </location>
</feature>
<dbReference type="InterPro" id="IPR036259">
    <property type="entry name" value="MFS_trans_sf"/>
</dbReference>
<dbReference type="PANTHER" id="PTHR23501:SF78">
    <property type="entry name" value="MAJOR FACILITATOR SUPERFAMILY (MFS) PROFILE DOMAIN-CONTAINING PROTEIN-RELATED"/>
    <property type="match status" value="1"/>
</dbReference>
<feature type="compositionally biased region" description="Basic and acidic residues" evidence="5">
    <location>
        <begin position="572"/>
        <end position="602"/>
    </location>
</feature>
<protein>
    <recommendedName>
        <fullName evidence="7">Major facilitator superfamily (MFS) profile domain-containing protein</fullName>
    </recommendedName>
</protein>
<feature type="transmembrane region" description="Helical" evidence="6">
    <location>
        <begin position="262"/>
        <end position="283"/>
    </location>
</feature>
<keyword evidence="3 6" id="KW-1133">Transmembrane helix</keyword>
<feature type="transmembrane region" description="Helical" evidence="6">
    <location>
        <begin position="391"/>
        <end position="412"/>
    </location>
</feature>
<accession>A0A8J2HYC5</accession>
<sequence>MRDQQTSVDEMVSTHHLKENKNTRIDHVLAEKPSEDDELCDPGTPTEDHHTPSPSPTIEQVDDDDDSDAASIGGQRNTMTSAQLRIAIPALSVCLFVSFIDQTSVSTATPAIAVDLNTGTATSWIDIFGRKNLLLISLTLMALGDLGCGFAQTAVQLFVLRAIAGIGGGGINSLVMIIVSDITTLQNRGKYQGWLGAIIALGNGAGPFLGGAIVEGATWRWVFWIIPIMSVPTSMVILFFLPLKHRSGDHLEKVKKIDYGGMLLNIASTLLLLIPLSGGGVTYAWASPFFIACTVTGAVLGVLFVLYEWKLVALPIMPLRLYRAPHCWALYLQTFLIGLAYFGNFFYLPIYFQSVLRYSPLVSGALILPVVITTSFTSIASGQYMNRVGSYMHCILLGFALWTLGNGLTLLFDRDTSLAVLIVVLIIEGAGIGLTLQPTLVGMYANSRAEDRAVTTGLRNFIRTIGGAFGLVISGVVLANTLRRDLSNRPFVSASLMSQLTSSTYDLDQFGLSPDQKEEIFDTYMRGLHYIFVFFTVCSGLSLSLTFWVGNTSLKAPKKLDEERAQPTVPRDAPRQEVIHGQEVEIERTPSDEKRARMGEAV</sequence>
<feature type="compositionally biased region" description="Basic and acidic residues" evidence="5">
    <location>
        <begin position="12"/>
        <end position="33"/>
    </location>
</feature>
<reference evidence="8" key="1">
    <citation type="submission" date="2021-05" db="EMBL/GenBank/DDBJ databases">
        <authorList>
            <person name="Stam R."/>
        </authorList>
    </citation>
    <scope>NUCLEOTIDE SEQUENCE</scope>
    <source>
        <strain evidence="8">CS162</strain>
    </source>
</reference>
<keyword evidence="4 6" id="KW-0472">Membrane</keyword>
<comment type="subcellular location">
    <subcellularLocation>
        <location evidence="1">Membrane</location>
        <topology evidence="1">Multi-pass membrane protein</topology>
    </subcellularLocation>
</comment>
<proteinExistence type="predicted"/>